<feature type="chain" id="PRO_5015407890" evidence="5">
    <location>
        <begin position="21"/>
        <end position="474"/>
    </location>
</feature>
<sequence>MMKKRFSFLGILLATMFLFACTGGNGQISAQEQALAAKNYQQYCAGCHGTNLEKFEHKDWMYGDDIDNVVRSIRLGREEMGMPAFGVTFSEDEIRALAAYVKAGVSENPDKLKPALSEGDLVESEQQTFLVDTVVSGLHVPWGLEFLPSGDLLISERAGELLRFTGGELQKITGLPEIMAKGQGGLLDLELHPDYVNNGWLYLAYSALSDDDPRQGCTNIMRARLDGNRLVDQQIIFQGTPSSAKGHHWGCKLEFDREGYLYFGVGDRGNRDENPQSLSNHAGKIHRIEDDGSIPADNPFVGTPGAMASIYSYGHRNPQGTCMNPETGEIFESEHGPMGGDELNLIRPGLNYGWPVISYGINYNGTKFTDLTAKEGMEQPLTYWVPSIAPCGMTFVKGNRYPNWKNNILIGSLRFQYLERLVLDGYEVIHHEKLLEGIGRVRNVEMSPDGYVYVAIENPGKILRLIPYDSSGLK</sequence>
<dbReference type="AlphaFoldDB" id="A0A2T5C4E3"/>
<keyword evidence="5" id="KW-0732">Signal</keyword>
<dbReference type="InterPro" id="IPR011041">
    <property type="entry name" value="Quinoprot_gluc/sorb_DH_b-prop"/>
</dbReference>
<keyword evidence="8" id="KW-1185">Reference proteome</keyword>
<dbReference type="SUPFAM" id="SSF46626">
    <property type="entry name" value="Cytochrome c"/>
    <property type="match status" value="1"/>
</dbReference>
<gene>
    <name evidence="7" type="ORF">C8N47_10312</name>
</gene>
<keyword evidence="2 4" id="KW-0479">Metal-binding</keyword>
<evidence type="ECO:0000256" key="1">
    <source>
        <dbReference type="ARBA" id="ARBA00022617"/>
    </source>
</evidence>
<dbReference type="Pfam" id="PF13442">
    <property type="entry name" value="Cytochrome_CBB3"/>
    <property type="match status" value="1"/>
</dbReference>
<feature type="signal peptide" evidence="5">
    <location>
        <begin position="1"/>
        <end position="20"/>
    </location>
</feature>
<dbReference type="GO" id="GO:0046872">
    <property type="term" value="F:metal ion binding"/>
    <property type="evidence" value="ECO:0007669"/>
    <property type="project" value="UniProtKB-KW"/>
</dbReference>
<evidence type="ECO:0000313" key="7">
    <source>
        <dbReference type="EMBL" id="PTN09728.1"/>
    </source>
</evidence>
<dbReference type="PROSITE" id="PS51007">
    <property type="entry name" value="CYTC"/>
    <property type="match status" value="1"/>
</dbReference>
<dbReference type="InterPro" id="IPR011042">
    <property type="entry name" value="6-blade_b-propeller_TolB-like"/>
</dbReference>
<dbReference type="GO" id="GO:0020037">
    <property type="term" value="F:heme binding"/>
    <property type="evidence" value="ECO:0007669"/>
    <property type="project" value="InterPro"/>
</dbReference>
<evidence type="ECO:0000256" key="3">
    <source>
        <dbReference type="ARBA" id="ARBA00023004"/>
    </source>
</evidence>
<dbReference type="InterPro" id="IPR012938">
    <property type="entry name" value="Glc/Sorbosone_DH"/>
</dbReference>
<accession>A0A2T5C4E3</accession>
<evidence type="ECO:0000259" key="6">
    <source>
        <dbReference type="PROSITE" id="PS51007"/>
    </source>
</evidence>
<evidence type="ECO:0000256" key="5">
    <source>
        <dbReference type="SAM" id="SignalP"/>
    </source>
</evidence>
<name>A0A2T5C4E3_9BACT</name>
<organism evidence="7 8">
    <name type="scientific">Mangrovibacterium marinum</name>
    <dbReference type="NCBI Taxonomy" id="1639118"/>
    <lineage>
        <taxon>Bacteria</taxon>
        <taxon>Pseudomonadati</taxon>
        <taxon>Bacteroidota</taxon>
        <taxon>Bacteroidia</taxon>
        <taxon>Marinilabiliales</taxon>
        <taxon>Prolixibacteraceae</taxon>
        <taxon>Mangrovibacterium</taxon>
    </lineage>
</organism>
<dbReference type="Gene3D" id="1.10.760.10">
    <property type="entry name" value="Cytochrome c-like domain"/>
    <property type="match status" value="1"/>
</dbReference>
<evidence type="ECO:0000256" key="2">
    <source>
        <dbReference type="ARBA" id="ARBA00022723"/>
    </source>
</evidence>
<evidence type="ECO:0000256" key="4">
    <source>
        <dbReference type="PROSITE-ProRule" id="PRU00433"/>
    </source>
</evidence>
<dbReference type="PROSITE" id="PS51257">
    <property type="entry name" value="PROKAR_LIPOPROTEIN"/>
    <property type="match status" value="1"/>
</dbReference>
<dbReference type="RefSeq" id="WP_211316027.1">
    <property type="nucleotide sequence ID" value="NZ_OY782574.1"/>
</dbReference>
<reference evidence="7 8" key="1">
    <citation type="submission" date="2018-04" db="EMBL/GenBank/DDBJ databases">
        <title>Genomic Encyclopedia of Archaeal and Bacterial Type Strains, Phase II (KMG-II): from individual species to whole genera.</title>
        <authorList>
            <person name="Goeker M."/>
        </authorList>
    </citation>
    <scope>NUCLEOTIDE SEQUENCE [LARGE SCALE GENOMIC DNA]</scope>
    <source>
        <strain evidence="7 8">DSM 28823</strain>
    </source>
</reference>
<comment type="caution">
    <text evidence="7">The sequence shown here is derived from an EMBL/GenBank/DDBJ whole genome shotgun (WGS) entry which is preliminary data.</text>
</comment>
<dbReference type="InterPro" id="IPR009056">
    <property type="entry name" value="Cyt_c-like_dom"/>
</dbReference>
<evidence type="ECO:0000313" key="8">
    <source>
        <dbReference type="Proteomes" id="UP000243525"/>
    </source>
</evidence>
<keyword evidence="1 4" id="KW-0349">Heme</keyword>
<dbReference type="EMBL" id="QAAD01000003">
    <property type="protein sequence ID" value="PTN09728.1"/>
    <property type="molecule type" value="Genomic_DNA"/>
</dbReference>
<dbReference type="PANTHER" id="PTHR19328">
    <property type="entry name" value="HEDGEHOG-INTERACTING PROTEIN"/>
    <property type="match status" value="1"/>
</dbReference>
<keyword evidence="3 4" id="KW-0408">Iron</keyword>
<dbReference type="PANTHER" id="PTHR19328:SF75">
    <property type="entry name" value="ALDOSE SUGAR DEHYDROGENASE YLII"/>
    <property type="match status" value="1"/>
</dbReference>
<dbReference type="Proteomes" id="UP000243525">
    <property type="component" value="Unassembled WGS sequence"/>
</dbReference>
<dbReference type="InterPro" id="IPR036909">
    <property type="entry name" value="Cyt_c-like_dom_sf"/>
</dbReference>
<dbReference type="SUPFAM" id="SSF50952">
    <property type="entry name" value="Soluble quinoprotein glucose dehydrogenase"/>
    <property type="match status" value="1"/>
</dbReference>
<protein>
    <submittedName>
        <fullName evidence="7">Glucose/arabinose dehydrogenase</fullName>
    </submittedName>
</protein>
<dbReference type="Gene3D" id="2.120.10.30">
    <property type="entry name" value="TolB, C-terminal domain"/>
    <property type="match status" value="1"/>
</dbReference>
<proteinExistence type="predicted"/>
<feature type="domain" description="Cytochrome c" evidence="6">
    <location>
        <begin position="26"/>
        <end position="105"/>
    </location>
</feature>
<dbReference type="Pfam" id="PF07995">
    <property type="entry name" value="GSDH"/>
    <property type="match status" value="1"/>
</dbReference>
<dbReference type="GO" id="GO:0009055">
    <property type="term" value="F:electron transfer activity"/>
    <property type="evidence" value="ECO:0007669"/>
    <property type="project" value="InterPro"/>
</dbReference>